<accession>A0AAV7P9Y9</accession>
<proteinExistence type="predicted"/>
<dbReference type="EMBL" id="JANPWB010000011">
    <property type="protein sequence ID" value="KAJ1122533.1"/>
    <property type="molecule type" value="Genomic_DNA"/>
</dbReference>
<dbReference type="AlphaFoldDB" id="A0AAV7P9Y9"/>
<reference evidence="2" key="1">
    <citation type="journal article" date="2022" name="bioRxiv">
        <title>Sequencing and chromosome-scale assembly of the giantPleurodeles waltlgenome.</title>
        <authorList>
            <person name="Brown T."/>
            <person name="Elewa A."/>
            <person name="Iarovenko S."/>
            <person name="Subramanian E."/>
            <person name="Araus A.J."/>
            <person name="Petzold A."/>
            <person name="Susuki M."/>
            <person name="Suzuki K.-i.T."/>
            <person name="Hayashi T."/>
            <person name="Toyoda A."/>
            <person name="Oliveira C."/>
            <person name="Osipova E."/>
            <person name="Leigh N.D."/>
            <person name="Simon A."/>
            <person name="Yun M.H."/>
        </authorList>
    </citation>
    <scope>NUCLEOTIDE SEQUENCE</scope>
    <source>
        <strain evidence="2">20211129_DDA</strain>
        <tissue evidence="2">Liver</tissue>
    </source>
</reference>
<feature type="region of interest" description="Disordered" evidence="1">
    <location>
        <begin position="54"/>
        <end position="96"/>
    </location>
</feature>
<protein>
    <submittedName>
        <fullName evidence="2">Uncharacterized protein</fullName>
    </submittedName>
</protein>
<evidence type="ECO:0000313" key="3">
    <source>
        <dbReference type="Proteomes" id="UP001066276"/>
    </source>
</evidence>
<keyword evidence="3" id="KW-1185">Reference proteome</keyword>
<gene>
    <name evidence="2" type="ORF">NDU88_001019</name>
</gene>
<dbReference type="Proteomes" id="UP001066276">
    <property type="component" value="Chromosome 7"/>
</dbReference>
<evidence type="ECO:0000313" key="2">
    <source>
        <dbReference type="EMBL" id="KAJ1122533.1"/>
    </source>
</evidence>
<sequence length="96" mass="10264">MVPVGRVGSGRTGMLLVRGSPGSPWAPLLRAPHCPANPASVPGRSRALDRLHAASAEQSTTAARRQAARYESAWRPGNFERKPPARRWASQALRGG</sequence>
<evidence type="ECO:0000256" key="1">
    <source>
        <dbReference type="SAM" id="MobiDB-lite"/>
    </source>
</evidence>
<comment type="caution">
    <text evidence="2">The sequence shown here is derived from an EMBL/GenBank/DDBJ whole genome shotgun (WGS) entry which is preliminary data.</text>
</comment>
<name>A0AAV7P9Y9_PLEWA</name>
<organism evidence="2 3">
    <name type="scientific">Pleurodeles waltl</name>
    <name type="common">Iberian ribbed newt</name>
    <dbReference type="NCBI Taxonomy" id="8319"/>
    <lineage>
        <taxon>Eukaryota</taxon>
        <taxon>Metazoa</taxon>
        <taxon>Chordata</taxon>
        <taxon>Craniata</taxon>
        <taxon>Vertebrata</taxon>
        <taxon>Euteleostomi</taxon>
        <taxon>Amphibia</taxon>
        <taxon>Batrachia</taxon>
        <taxon>Caudata</taxon>
        <taxon>Salamandroidea</taxon>
        <taxon>Salamandridae</taxon>
        <taxon>Pleurodelinae</taxon>
        <taxon>Pleurodeles</taxon>
    </lineage>
</organism>